<dbReference type="InterPro" id="IPR041027">
    <property type="entry name" value="FtsK_alpha"/>
</dbReference>
<feature type="domain" description="FtsK alpha" evidence="1">
    <location>
        <begin position="4"/>
        <end position="84"/>
    </location>
</feature>
<evidence type="ECO:0000259" key="1">
    <source>
        <dbReference type="Pfam" id="PF17854"/>
    </source>
</evidence>
<dbReference type="RefSeq" id="WP_268007280.1">
    <property type="nucleotide sequence ID" value="NZ_BSUT01000001.1"/>
</dbReference>
<dbReference type="Gene3D" id="3.30.980.40">
    <property type="match status" value="1"/>
</dbReference>
<keyword evidence="3" id="KW-1185">Reference proteome</keyword>
<evidence type="ECO:0000313" key="2">
    <source>
        <dbReference type="EMBL" id="WAH43401.1"/>
    </source>
</evidence>
<accession>A0ABY6ZMI3</accession>
<proteinExistence type="predicted"/>
<organism evidence="2 3">
    <name type="scientific">Alicyclobacillus fastidiosus</name>
    <dbReference type="NCBI Taxonomy" id="392011"/>
    <lineage>
        <taxon>Bacteria</taxon>
        <taxon>Bacillati</taxon>
        <taxon>Bacillota</taxon>
        <taxon>Bacilli</taxon>
        <taxon>Bacillales</taxon>
        <taxon>Alicyclobacillaceae</taxon>
        <taxon>Alicyclobacillus</taxon>
    </lineage>
</organism>
<protein>
    <submittedName>
        <fullName evidence="2">DNA translocase FtsK</fullName>
    </submittedName>
</protein>
<evidence type="ECO:0000313" key="3">
    <source>
        <dbReference type="Proteomes" id="UP001164761"/>
    </source>
</evidence>
<sequence length="178" mass="20668">MDNKADEIVKTAAQIEGTMQIYGVNVKVVEAERAKDHVRYFVRPSSGVKVARMLELKDDLSLVIAARQIQMEPVPEKSCVAVDVYSVEKHIWLDREEIPRSEYLPQNAAKIQKNIDSLATTRAIFSHELDEWDYSFTLIREAVKQGYEVRIKKVQDRDSEHVDIKLFDLRKSPMDWFE</sequence>
<gene>
    <name evidence="2" type="ORF">NZD89_08440</name>
</gene>
<dbReference type="Pfam" id="PF17854">
    <property type="entry name" value="FtsK_alpha"/>
    <property type="match status" value="1"/>
</dbReference>
<dbReference type="EMBL" id="CP104067">
    <property type="protein sequence ID" value="WAH43401.1"/>
    <property type="molecule type" value="Genomic_DNA"/>
</dbReference>
<name>A0ABY6ZMI3_9BACL</name>
<dbReference type="Proteomes" id="UP001164761">
    <property type="component" value="Chromosome"/>
</dbReference>
<reference evidence="2" key="1">
    <citation type="submission" date="2022-08" db="EMBL/GenBank/DDBJ databases">
        <title>Alicyclobacillus fastidiosus DSM 17978, complete genome.</title>
        <authorList>
            <person name="Wang Q."/>
            <person name="Cai R."/>
            <person name="Wang Z."/>
        </authorList>
    </citation>
    <scope>NUCLEOTIDE SEQUENCE</scope>
    <source>
        <strain evidence="2">DSM 17978</strain>
    </source>
</reference>